<reference evidence="4 5" key="1">
    <citation type="journal article" date="2016" name="Nat. Commun.">
        <title>Thousands of microbial genomes shed light on interconnected biogeochemical processes in an aquifer system.</title>
        <authorList>
            <person name="Anantharaman K."/>
            <person name="Brown C.T."/>
            <person name="Hug L.A."/>
            <person name="Sharon I."/>
            <person name="Castelle C.J."/>
            <person name="Probst A.J."/>
            <person name="Thomas B.C."/>
            <person name="Singh A."/>
            <person name="Wilkins M.J."/>
            <person name="Karaoz U."/>
            <person name="Brodie E.L."/>
            <person name="Williams K.H."/>
            <person name="Hubbard S.S."/>
            <person name="Banfield J.F."/>
        </authorList>
    </citation>
    <scope>NUCLEOTIDE SEQUENCE [LARGE SCALE GENOMIC DNA]</scope>
</reference>
<dbReference type="InterPro" id="IPR006145">
    <property type="entry name" value="PsdUridine_synth_RsuA/RluA"/>
</dbReference>
<sequence length="203" mass="23629">MRTIYEDQELLVIDKPAGINSDDFEKRVHRLDKDTSGVLLIAKNDDILKFLQKQFKERNVVKKYLALVVGKLEKTEGEIETLIGRSPADRKKQKTYLIGEPNSEGKRIAITKYKVLQRFKDYDFIEVEPKTGRKHQIRTHFVNLNHPIAGDKMYGFKSQLLPKGLKRHFLHASYLKIKLPNGREIEFKSELPDDLKTILNNLK</sequence>
<dbReference type="PROSITE" id="PS01129">
    <property type="entry name" value="PSI_RLU"/>
    <property type="match status" value="1"/>
</dbReference>
<keyword evidence="2" id="KW-0413">Isomerase</keyword>
<comment type="similarity">
    <text evidence="1">Belongs to the pseudouridine synthase RluA family.</text>
</comment>
<proteinExistence type="inferred from homology"/>
<dbReference type="GO" id="GO:0140098">
    <property type="term" value="F:catalytic activity, acting on RNA"/>
    <property type="evidence" value="ECO:0007669"/>
    <property type="project" value="UniProtKB-ARBA"/>
</dbReference>
<dbReference type="GO" id="GO:0000455">
    <property type="term" value="P:enzyme-directed rRNA pseudouridine synthesis"/>
    <property type="evidence" value="ECO:0007669"/>
    <property type="project" value="TreeGrafter"/>
</dbReference>
<dbReference type="Proteomes" id="UP000176662">
    <property type="component" value="Unassembled WGS sequence"/>
</dbReference>
<dbReference type="AlphaFoldDB" id="A0A1G2DY21"/>
<dbReference type="GO" id="GO:0009982">
    <property type="term" value="F:pseudouridine synthase activity"/>
    <property type="evidence" value="ECO:0007669"/>
    <property type="project" value="InterPro"/>
</dbReference>
<protein>
    <recommendedName>
        <fullName evidence="3">Pseudouridine synthase RsuA/RluA-like domain-containing protein</fullName>
    </recommendedName>
</protein>
<organism evidence="4 5">
    <name type="scientific">Candidatus Nealsonbacteria bacterium RBG_13_38_11</name>
    <dbReference type="NCBI Taxonomy" id="1801662"/>
    <lineage>
        <taxon>Bacteria</taxon>
        <taxon>Candidatus Nealsoniibacteriota</taxon>
    </lineage>
</organism>
<name>A0A1G2DY21_9BACT</name>
<dbReference type="Pfam" id="PF00849">
    <property type="entry name" value="PseudoU_synth_2"/>
    <property type="match status" value="1"/>
</dbReference>
<evidence type="ECO:0000256" key="1">
    <source>
        <dbReference type="ARBA" id="ARBA00010876"/>
    </source>
</evidence>
<dbReference type="PANTHER" id="PTHR21600:SF44">
    <property type="entry name" value="RIBOSOMAL LARGE SUBUNIT PSEUDOURIDINE SYNTHASE D"/>
    <property type="match status" value="1"/>
</dbReference>
<gene>
    <name evidence="4" type="ORF">A2Z68_02145</name>
</gene>
<dbReference type="EMBL" id="MHLX01000034">
    <property type="protein sequence ID" value="OGZ18476.1"/>
    <property type="molecule type" value="Genomic_DNA"/>
</dbReference>
<dbReference type="PANTHER" id="PTHR21600">
    <property type="entry name" value="MITOCHONDRIAL RNA PSEUDOURIDINE SYNTHASE"/>
    <property type="match status" value="1"/>
</dbReference>
<dbReference type="Gene3D" id="3.30.2350.10">
    <property type="entry name" value="Pseudouridine synthase"/>
    <property type="match status" value="1"/>
</dbReference>
<comment type="caution">
    <text evidence="4">The sequence shown here is derived from an EMBL/GenBank/DDBJ whole genome shotgun (WGS) entry which is preliminary data.</text>
</comment>
<evidence type="ECO:0000313" key="4">
    <source>
        <dbReference type="EMBL" id="OGZ18476.1"/>
    </source>
</evidence>
<dbReference type="SUPFAM" id="SSF55120">
    <property type="entry name" value="Pseudouridine synthase"/>
    <property type="match status" value="1"/>
</dbReference>
<accession>A0A1G2DY21</accession>
<evidence type="ECO:0000256" key="2">
    <source>
        <dbReference type="ARBA" id="ARBA00023235"/>
    </source>
</evidence>
<dbReference type="CDD" id="cd02869">
    <property type="entry name" value="PseudoU_synth_RluA_like"/>
    <property type="match status" value="1"/>
</dbReference>
<evidence type="ECO:0000259" key="3">
    <source>
        <dbReference type="Pfam" id="PF00849"/>
    </source>
</evidence>
<evidence type="ECO:0000313" key="5">
    <source>
        <dbReference type="Proteomes" id="UP000176662"/>
    </source>
</evidence>
<dbReference type="InterPro" id="IPR050188">
    <property type="entry name" value="RluA_PseudoU_synthase"/>
</dbReference>
<dbReference type="InterPro" id="IPR020103">
    <property type="entry name" value="PsdUridine_synth_cat_dom_sf"/>
</dbReference>
<dbReference type="InterPro" id="IPR006224">
    <property type="entry name" value="PsdUridine_synth_RluA-like_CS"/>
</dbReference>
<feature type="domain" description="Pseudouridine synthase RsuA/RluA-like" evidence="3">
    <location>
        <begin position="28"/>
        <end position="141"/>
    </location>
</feature>
<dbReference type="GO" id="GO:0003723">
    <property type="term" value="F:RNA binding"/>
    <property type="evidence" value="ECO:0007669"/>
    <property type="project" value="InterPro"/>
</dbReference>